<proteinExistence type="predicted"/>
<dbReference type="PANTHER" id="PTHR47245">
    <property type="entry name" value="PEPTIDYLPROLYL ISOMERASE"/>
    <property type="match status" value="1"/>
</dbReference>
<evidence type="ECO:0000256" key="2">
    <source>
        <dbReference type="ARBA" id="ARBA00013194"/>
    </source>
</evidence>
<dbReference type="Gene3D" id="3.10.50.40">
    <property type="match status" value="1"/>
</dbReference>
<evidence type="ECO:0000259" key="9">
    <source>
        <dbReference type="PROSITE" id="PS50198"/>
    </source>
</evidence>
<dbReference type="InterPro" id="IPR000297">
    <property type="entry name" value="PPIase_PpiC"/>
</dbReference>
<keyword evidence="5 6" id="KW-0413">Isomerase</keyword>
<dbReference type="EMBL" id="JBBMFO010000020">
    <property type="protein sequence ID" value="MEQ2401294.1"/>
    <property type="molecule type" value="Genomic_DNA"/>
</dbReference>
<dbReference type="InterPro" id="IPR027304">
    <property type="entry name" value="Trigger_fact/SurA_dom_sf"/>
</dbReference>
<evidence type="ECO:0000256" key="8">
    <source>
        <dbReference type="SAM" id="SignalP"/>
    </source>
</evidence>
<dbReference type="GO" id="GO:0003755">
    <property type="term" value="F:peptidyl-prolyl cis-trans isomerase activity"/>
    <property type="evidence" value="ECO:0007669"/>
    <property type="project" value="UniProtKB-EC"/>
</dbReference>
<evidence type="ECO:0000313" key="10">
    <source>
        <dbReference type="EMBL" id="MEQ2401294.1"/>
    </source>
</evidence>
<comment type="catalytic activity">
    <reaction evidence="1">
        <text>[protein]-peptidylproline (omega=180) = [protein]-peptidylproline (omega=0)</text>
        <dbReference type="Rhea" id="RHEA:16237"/>
        <dbReference type="Rhea" id="RHEA-COMP:10747"/>
        <dbReference type="Rhea" id="RHEA-COMP:10748"/>
        <dbReference type="ChEBI" id="CHEBI:83833"/>
        <dbReference type="ChEBI" id="CHEBI:83834"/>
        <dbReference type="EC" id="5.2.1.8"/>
    </reaction>
</comment>
<gene>
    <name evidence="10" type="ORF">WMO19_06695</name>
</gene>
<feature type="signal peptide" evidence="8">
    <location>
        <begin position="1"/>
        <end position="21"/>
    </location>
</feature>
<dbReference type="SUPFAM" id="SSF54534">
    <property type="entry name" value="FKBP-like"/>
    <property type="match status" value="1"/>
</dbReference>
<protein>
    <recommendedName>
        <fullName evidence="2">peptidylprolyl isomerase</fullName>
        <ecNumber evidence="2">5.2.1.8</ecNumber>
    </recommendedName>
</protein>
<accession>A0ABV1CGP9</accession>
<keyword evidence="4 6" id="KW-0697">Rotamase</keyword>
<dbReference type="PROSITE" id="PS50198">
    <property type="entry name" value="PPIC_PPIASE_2"/>
    <property type="match status" value="1"/>
</dbReference>
<evidence type="ECO:0000256" key="1">
    <source>
        <dbReference type="ARBA" id="ARBA00000971"/>
    </source>
</evidence>
<dbReference type="PROSITE" id="PS51257">
    <property type="entry name" value="PROKAR_LIPOPROTEIN"/>
    <property type="match status" value="1"/>
</dbReference>
<dbReference type="Pfam" id="PF13624">
    <property type="entry name" value="SurA_N_3"/>
    <property type="match status" value="1"/>
</dbReference>
<organism evidence="10 11">
    <name type="scientific">Peptoniphilus hominis</name>
    <name type="common">ex Hitch et al. 2025</name>
    <dbReference type="NCBI Taxonomy" id="3133174"/>
    <lineage>
        <taxon>Bacteria</taxon>
        <taxon>Bacillati</taxon>
        <taxon>Bacillota</taxon>
        <taxon>Tissierellia</taxon>
        <taxon>Tissierellales</taxon>
        <taxon>Peptoniphilaceae</taxon>
        <taxon>Peptoniphilus</taxon>
    </lineage>
</organism>
<dbReference type="InterPro" id="IPR050245">
    <property type="entry name" value="PrsA_foldase"/>
</dbReference>
<dbReference type="RefSeq" id="WP_349170910.1">
    <property type="nucleotide sequence ID" value="NZ_JBBMFO010000020.1"/>
</dbReference>
<dbReference type="Gene3D" id="1.10.4030.10">
    <property type="entry name" value="Porin chaperone SurA, peptide-binding domain"/>
    <property type="match status" value="1"/>
</dbReference>
<name>A0ABV1CGP9_9FIRM</name>
<sequence>MNFKKFSKLAVAIALAGTLVACSGKKEGVAATVGGVDIPMEDYYKSYAARVNQLTSMYGEDVLANKQDGKKSTDELLREQAITDLTTTEALKQDAAKSKIEVSDDEVNKKIDEIKAQLGGEEAFKNFLKQNGLPEDYVFENMKNQMLVGKWTQAKTKELEPSEEDVKKYYEDNKDKYYKAKASHILVDDLKEANVLRKQILKGEDFAKIAKENSKDTGSAQNGGSLGEFANGQMVQAFDEQIAKMEAGDISEPIQTQFGYHVIKLDEKNPREFDEVKDEIKQTLQQEKFKEYIEKVKKDAKIKTYVNTSKEVELPDEFKNFGKVEKEGAPKAEEGAKENAKAENKAANKTENAAKENAKAENKAK</sequence>
<dbReference type="Pfam" id="PF00639">
    <property type="entry name" value="Rotamase"/>
    <property type="match status" value="1"/>
</dbReference>
<evidence type="ECO:0000256" key="3">
    <source>
        <dbReference type="ARBA" id="ARBA00022729"/>
    </source>
</evidence>
<dbReference type="InterPro" id="IPR046357">
    <property type="entry name" value="PPIase_dom_sf"/>
</dbReference>
<evidence type="ECO:0000256" key="5">
    <source>
        <dbReference type="ARBA" id="ARBA00023235"/>
    </source>
</evidence>
<comment type="caution">
    <text evidence="10">The sequence shown here is derived from an EMBL/GenBank/DDBJ whole genome shotgun (WGS) entry which is preliminary data.</text>
</comment>
<evidence type="ECO:0000256" key="7">
    <source>
        <dbReference type="SAM" id="MobiDB-lite"/>
    </source>
</evidence>
<keyword evidence="3 8" id="KW-0732">Signal</keyword>
<reference evidence="10 11" key="1">
    <citation type="submission" date="2024-03" db="EMBL/GenBank/DDBJ databases">
        <title>Human intestinal bacterial collection.</title>
        <authorList>
            <person name="Pauvert C."/>
            <person name="Hitch T.C.A."/>
            <person name="Clavel T."/>
        </authorList>
    </citation>
    <scope>NUCLEOTIDE SEQUENCE [LARGE SCALE GENOMIC DNA]</scope>
    <source>
        <strain evidence="10 11">CLA-SR-H025</strain>
    </source>
</reference>
<evidence type="ECO:0000313" key="11">
    <source>
        <dbReference type="Proteomes" id="UP001447979"/>
    </source>
</evidence>
<dbReference type="PANTHER" id="PTHR47245:SF1">
    <property type="entry name" value="FOLDASE PROTEIN PRSA"/>
    <property type="match status" value="1"/>
</dbReference>
<feature type="chain" id="PRO_5046121655" description="peptidylprolyl isomerase" evidence="8">
    <location>
        <begin position="22"/>
        <end position="365"/>
    </location>
</feature>
<dbReference type="SUPFAM" id="SSF109998">
    <property type="entry name" value="Triger factor/SurA peptide-binding domain-like"/>
    <property type="match status" value="1"/>
</dbReference>
<evidence type="ECO:0000256" key="6">
    <source>
        <dbReference type="PROSITE-ProRule" id="PRU00278"/>
    </source>
</evidence>
<keyword evidence="11" id="KW-1185">Reference proteome</keyword>
<dbReference type="Proteomes" id="UP001447979">
    <property type="component" value="Unassembled WGS sequence"/>
</dbReference>
<feature type="region of interest" description="Disordered" evidence="7">
    <location>
        <begin position="320"/>
        <end position="365"/>
    </location>
</feature>
<feature type="domain" description="PpiC" evidence="9">
    <location>
        <begin position="177"/>
        <end position="267"/>
    </location>
</feature>
<dbReference type="EC" id="5.2.1.8" evidence="2"/>
<evidence type="ECO:0000256" key="4">
    <source>
        <dbReference type="ARBA" id="ARBA00023110"/>
    </source>
</evidence>